<dbReference type="InterPro" id="IPR052726">
    <property type="entry name" value="Phage_Baseplate_Hub"/>
</dbReference>
<sequence length="330" mass="35792">MAIDLTRLPAPAIIEPLDYETLLAEYKAQLLALAPAELRDSLATALQLESESLTLLLELAAYRELLQRQRINEAAKASLLAYATGTDLDNRAADYGVERLLIQPANPDANPPTEAVWENDERLRYRCQMALEGLSVAGSRGAYEFHALRASGDIAGVFIDSPTFRAVTVPPAVAGQLPEGAIVLACDYAAGLDCPLPGDVSITVLPRQGVSGADLTARVEQLLHDDDVRPITDRPRALLGQAIPFEVDATIEMEQGPDLDVVLKAAREALANMLAHTRQLHGEVARSAIFGALHVHGVRRVELRSPADDIRCDGRHYPECTNVRLMRADA</sequence>
<organism evidence="2 3">
    <name type="scientific">Chromobacterium amazonense</name>
    <dbReference type="NCBI Taxonomy" id="1382803"/>
    <lineage>
        <taxon>Bacteria</taxon>
        <taxon>Pseudomonadati</taxon>
        <taxon>Pseudomonadota</taxon>
        <taxon>Betaproteobacteria</taxon>
        <taxon>Neisseriales</taxon>
        <taxon>Chromobacteriaceae</taxon>
        <taxon>Chromobacterium</taxon>
    </lineage>
</organism>
<dbReference type="EMBL" id="JAVFJF020000024">
    <property type="protein sequence ID" value="MEJ8675519.1"/>
    <property type="molecule type" value="Genomic_DNA"/>
</dbReference>
<evidence type="ECO:0000313" key="2">
    <source>
        <dbReference type="EMBL" id="MEJ8675519.1"/>
    </source>
</evidence>
<dbReference type="PIRSF" id="PIRSF020481">
    <property type="entry name" value="BAP"/>
    <property type="match status" value="1"/>
</dbReference>
<feature type="domain" description="Baseplate J-like C-terminal" evidence="1">
    <location>
        <begin position="246"/>
        <end position="323"/>
    </location>
</feature>
<accession>A0ABU8V2Y9</accession>
<gene>
    <name evidence="2" type="ORF">QCL97_012355</name>
</gene>
<protein>
    <submittedName>
        <fullName evidence="2">Baseplate J/gp47 family protein</fullName>
    </submittedName>
</protein>
<dbReference type="Pfam" id="PF26079">
    <property type="entry name" value="Baseplate_J_C"/>
    <property type="match status" value="1"/>
</dbReference>
<dbReference type="Proteomes" id="UP001224516">
    <property type="component" value="Unassembled WGS sequence"/>
</dbReference>
<dbReference type="PANTHER" id="PTHR35862">
    <property type="entry name" value="FELS-2 PROPHAGE PROTEIN"/>
    <property type="match status" value="1"/>
</dbReference>
<comment type="caution">
    <text evidence="2">The sequence shown here is derived from an EMBL/GenBank/DDBJ whole genome shotgun (WGS) entry which is preliminary data.</text>
</comment>
<dbReference type="InterPro" id="IPR058530">
    <property type="entry name" value="Baseplate_J-like_C"/>
</dbReference>
<keyword evidence="3" id="KW-1185">Reference proteome</keyword>
<evidence type="ECO:0000313" key="3">
    <source>
        <dbReference type="Proteomes" id="UP001224516"/>
    </source>
</evidence>
<name>A0ABU8V2Y9_9NEIS</name>
<reference evidence="2 3" key="1">
    <citation type="submission" date="2023-12" db="EMBL/GenBank/DDBJ databases">
        <title>Evaluation and characterization of a potential secondary metabolite violacein from indigenous Chromobacterium amazonense SAM215.</title>
        <authorList>
            <person name="Tarafdar M.R."/>
            <person name="Abedin S.M."/>
            <person name="Atiqua A."/>
            <person name="Saha A."/>
            <person name="Khan S.N."/>
        </authorList>
    </citation>
    <scope>NUCLEOTIDE SEQUENCE [LARGE SCALE GENOMIC DNA]</scope>
    <source>
        <strain evidence="2 3">SAM215</strain>
    </source>
</reference>
<dbReference type="RefSeq" id="WP_307912221.1">
    <property type="nucleotide sequence ID" value="NZ_JAVFJF020000024.1"/>
</dbReference>
<dbReference type="PANTHER" id="PTHR35862:SF1">
    <property type="entry name" value="FELS-2 PROPHAGE PROTEIN"/>
    <property type="match status" value="1"/>
</dbReference>
<evidence type="ECO:0000259" key="1">
    <source>
        <dbReference type="Pfam" id="PF26079"/>
    </source>
</evidence>
<dbReference type="InterPro" id="IPR014507">
    <property type="entry name" value="Baseplate_assembly_J_pred"/>
</dbReference>
<proteinExistence type="predicted"/>